<sequence length="112" mass="11934">MNDRDDPKADGELVATLQALRDEVRGLAGRVAELEGCLAAAGIRPPAVTPAMEPVPPEASAGITEDELLAISAAVAAYLGVRAHIRQVRLIQSTTWGQIGRLNVHASHQRRH</sequence>
<comment type="caution">
    <text evidence="1">The sequence shown here is derived from an EMBL/GenBank/DDBJ whole genome shotgun (WGS) entry which is preliminary data.</text>
</comment>
<evidence type="ECO:0000313" key="1">
    <source>
        <dbReference type="EMBL" id="GEC95388.1"/>
    </source>
</evidence>
<dbReference type="Proteomes" id="UP000318422">
    <property type="component" value="Unassembled WGS sequence"/>
</dbReference>
<gene>
    <name evidence="1" type="ORF">ZRA01_14610</name>
</gene>
<evidence type="ECO:0000313" key="2">
    <source>
        <dbReference type="Proteomes" id="UP000318422"/>
    </source>
</evidence>
<reference evidence="1 2" key="1">
    <citation type="submission" date="2019-06" db="EMBL/GenBank/DDBJ databases">
        <title>Whole genome shotgun sequence of Zoogloea ramigera NBRC 15342.</title>
        <authorList>
            <person name="Hosoyama A."/>
            <person name="Uohara A."/>
            <person name="Ohji S."/>
            <person name="Ichikawa N."/>
        </authorList>
    </citation>
    <scope>NUCLEOTIDE SEQUENCE [LARGE SCALE GENOMIC DNA]</scope>
    <source>
        <strain evidence="1 2">NBRC 15342</strain>
    </source>
</reference>
<organism evidence="1 2">
    <name type="scientific">Zoogloea ramigera</name>
    <dbReference type="NCBI Taxonomy" id="350"/>
    <lineage>
        <taxon>Bacteria</taxon>
        <taxon>Pseudomonadati</taxon>
        <taxon>Pseudomonadota</taxon>
        <taxon>Betaproteobacteria</taxon>
        <taxon>Rhodocyclales</taxon>
        <taxon>Zoogloeaceae</taxon>
        <taxon>Zoogloea</taxon>
    </lineage>
</organism>
<accession>A0A4Y4CR43</accession>
<dbReference type="EMBL" id="BJNV01000019">
    <property type="protein sequence ID" value="GEC95388.1"/>
    <property type="molecule type" value="Genomic_DNA"/>
</dbReference>
<dbReference type="RefSeq" id="WP_141350832.1">
    <property type="nucleotide sequence ID" value="NZ_BJNV01000019.1"/>
</dbReference>
<keyword evidence="2" id="KW-1185">Reference proteome</keyword>
<dbReference type="OrthoDB" id="5146716at2"/>
<protein>
    <submittedName>
        <fullName evidence="1">Uncharacterized protein</fullName>
    </submittedName>
</protein>
<name>A0A4Y4CR43_ZOORA</name>
<dbReference type="AlphaFoldDB" id="A0A4Y4CR43"/>
<proteinExistence type="predicted"/>